<dbReference type="AlphaFoldDB" id="A0A4Y7PWI4"/>
<dbReference type="EMBL" id="ML170197">
    <property type="protein sequence ID" value="TDL19421.1"/>
    <property type="molecule type" value="Genomic_DNA"/>
</dbReference>
<dbReference type="OrthoDB" id="1600564at2759"/>
<sequence>MIPTKPFLRFLYIGFFSPLVSFHVSAFILTPRQSSNSSTNSTNNDGVHLAVSPKCASSLTGNVSDISAGLLPLSSYKTIVAFGDEYTSGGEQNGSALLPAQLSGTDPRAGGRFSNGPVWVENLASDVGAKLMDYATAGAVTDNMVWPSKKDANDFVNQTNVFTSQHDDLDPNTTLLTVFFGINDFAASEVDNTEYFQLAADAIVYQIEVLASSPPYAKHFLVLDNYGRGSSSPAGDAYKQSVFEGLNALHTKLGLNVGYVDFKTVWDGVLHNPGYAAFGYSNQGFCTTSTTTVGKCDDPEHTFYWIDGYPSKETHRIMADYVKDVMANCTASG</sequence>
<dbReference type="Proteomes" id="UP000294933">
    <property type="component" value="Unassembled WGS sequence"/>
</dbReference>
<dbReference type="VEuPathDB" id="FungiDB:BD410DRAFT_441687"/>
<evidence type="ECO:0000313" key="2">
    <source>
        <dbReference type="EMBL" id="TDL19421.1"/>
    </source>
</evidence>
<keyword evidence="1" id="KW-0472">Membrane</keyword>
<dbReference type="Gene3D" id="3.40.50.1110">
    <property type="entry name" value="SGNH hydrolase"/>
    <property type="match status" value="1"/>
</dbReference>
<dbReference type="GO" id="GO:0016788">
    <property type="term" value="F:hydrolase activity, acting on ester bonds"/>
    <property type="evidence" value="ECO:0007669"/>
    <property type="project" value="InterPro"/>
</dbReference>
<evidence type="ECO:0000256" key="1">
    <source>
        <dbReference type="SAM" id="Phobius"/>
    </source>
</evidence>
<dbReference type="InterPro" id="IPR001087">
    <property type="entry name" value="GDSL"/>
</dbReference>
<keyword evidence="3" id="KW-1185">Reference proteome</keyword>
<accession>A0A4Y7PWI4</accession>
<organism evidence="2 3">
    <name type="scientific">Rickenella mellea</name>
    <dbReference type="NCBI Taxonomy" id="50990"/>
    <lineage>
        <taxon>Eukaryota</taxon>
        <taxon>Fungi</taxon>
        <taxon>Dikarya</taxon>
        <taxon>Basidiomycota</taxon>
        <taxon>Agaricomycotina</taxon>
        <taxon>Agaricomycetes</taxon>
        <taxon>Hymenochaetales</taxon>
        <taxon>Rickenellaceae</taxon>
        <taxon>Rickenella</taxon>
    </lineage>
</organism>
<feature type="transmembrane region" description="Helical" evidence="1">
    <location>
        <begin position="7"/>
        <end position="29"/>
    </location>
</feature>
<name>A0A4Y7PWI4_9AGAM</name>
<keyword evidence="1" id="KW-1133">Transmembrane helix</keyword>
<protein>
    <recommendedName>
        <fullName evidence="4">Carbohydrate esterase family 16 protein</fullName>
    </recommendedName>
</protein>
<evidence type="ECO:0000313" key="3">
    <source>
        <dbReference type="Proteomes" id="UP000294933"/>
    </source>
</evidence>
<dbReference type="InterPro" id="IPR036514">
    <property type="entry name" value="SGNH_hydro_sf"/>
</dbReference>
<proteinExistence type="predicted"/>
<dbReference type="SUPFAM" id="SSF52266">
    <property type="entry name" value="SGNH hydrolase"/>
    <property type="match status" value="1"/>
</dbReference>
<dbReference type="Pfam" id="PF00657">
    <property type="entry name" value="Lipase_GDSL"/>
    <property type="match status" value="1"/>
</dbReference>
<reference evidence="2 3" key="1">
    <citation type="submission" date="2018-06" db="EMBL/GenBank/DDBJ databases">
        <title>A transcriptomic atlas of mushroom development highlights an independent origin of complex multicellularity.</title>
        <authorList>
            <consortium name="DOE Joint Genome Institute"/>
            <person name="Krizsan K."/>
            <person name="Almasi E."/>
            <person name="Merenyi Z."/>
            <person name="Sahu N."/>
            <person name="Viragh M."/>
            <person name="Koszo T."/>
            <person name="Mondo S."/>
            <person name="Kiss B."/>
            <person name="Balint B."/>
            <person name="Kues U."/>
            <person name="Barry K."/>
            <person name="Hegedus J.C."/>
            <person name="Henrissat B."/>
            <person name="Johnson J."/>
            <person name="Lipzen A."/>
            <person name="Ohm R."/>
            <person name="Nagy I."/>
            <person name="Pangilinan J."/>
            <person name="Yan J."/>
            <person name="Xiong Y."/>
            <person name="Grigoriev I.V."/>
            <person name="Hibbett D.S."/>
            <person name="Nagy L.G."/>
        </authorList>
    </citation>
    <scope>NUCLEOTIDE SEQUENCE [LARGE SCALE GENOMIC DNA]</scope>
    <source>
        <strain evidence="2 3">SZMC22713</strain>
    </source>
</reference>
<keyword evidence="1" id="KW-0812">Transmembrane</keyword>
<evidence type="ECO:0008006" key="4">
    <source>
        <dbReference type="Google" id="ProtNLM"/>
    </source>
</evidence>
<gene>
    <name evidence="2" type="ORF">BD410DRAFT_441687</name>
</gene>